<organism evidence="1 2">
    <name type="scientific">Novipirellula rosea</name>
    <dbReference type="NCBI Taxonomy" id="1031540"/>
    <lineage>
        <taxon>Bacteria</taxon>
        <taxon>Pseudomonadati</taxon>
        <taxon>Planctomycetota</taxon>
        <taxon>Planctomycetia</taxon>
        <taxon>Pirellulales</taxon>
        <taxon>Pirellulaceae</taxon>
        <taxon>Novipirellula</taxon>
    </lineage>
</organism>
<accession>A0ABP8MWJ1</accession>
<name>A0ABP8MWJ1_9BACT</name>
<reference evidence="2" key="1">
    <citation type="journal article" date="2019" name="Int. J. Syst. Evol. Microbiol.">
        <title>The Global Catalogue of Microorganisms (GCM) 10K type strain sequencing project: providing services to taxonomists for standard genome sequencing and annotation.</title>
        <authorList>
            <consortium name="The Broad Institute Genomics Platform"/>
            <consortium name="The Broad Institute Genome Sequencing Center for Infectious Disease"/>
            <person name="Wu L."/>
            <person name="Ma J."/>
        </authorList>
    </citation>
    <scope>NUCLEOTIDE SEQUENCE [LARGE SCALE GENOMIC DNA]</scope>
    <source>
        <strain evidence="2">JCM 17759</strain>
    </source>
</reference>
<proteinExistence type="predicted"/>
<dbReference type="EMBL" id="BAABGA010000040">
    <property type="protein sequence ID" value="GAA4457331.1"/>
    <property type="molecule type" value="Genomic_DNA"/>
</dbReference>
<evidence type="ECO:0000313" key="1">
    <source>
        <dbReference type="EMBL" id="GAA4457331.1"/>
    </source>
</evidence>
<dbReference type="Proteomes" id="UP001500840">
    <property type="component" value="Unassembled WGS sequence"/>
</dbReference>
<evidence type="ECO:0008006" key="3">
    <source>
        <dbReference type="Google" id="ProtNLM"/>
    </source>
</evidence>
<comment type="caution">
    <text evidence="1">The sequence shown here is derived from an EMBL/GenBank/DDBJ whole genome shotgun (WGS) entry which is preliminary data.</text>
</comment>
<sequence length="298" mass="32950">MSPPVAMATIEQAILARTFFDPANLLVALSEGQVRAWCHVAVDRYPEEAGQKADQDTGFEHEHMGRMLAICFSPNGGLEVCEPLLAAAEARVKELGCHSLRVGLVRDGYDGYVGLPPIGHGIGVPEADTRTTSLLTQAGYTASDPISRLVVSTSPYRPPVNREALQLRRTTRGVREPRMPVIPRLASAFSHFDIECHKIVEHRTGEMLAQVELWCSDVEAQVMNCAHAILDLSLLENPDRLSGAESFLIGSLIQTLSDRRIYAVETAVNSDRSELIRQLETLQFENTEKGHQWQKKLV</sequence>
<protein>
    <recommendedName>
        <fullName evidence="3">N-acetyltransferase domain-containing protein</fullName>
    </recommendedName>
</protein>
<evidence type="ECO:0000313" key="2">
    <source>
        <dbReference type="Proteomes" id="UP001500840"/>
    </source>
</evidence>
<gene>
    <name evidence="1" type="ORF">GCM10023156_33960</name>
</gene>
<keyword evidence="2" id="KW-1185">Reference proteome</keyword>